<evidence type="ECO:0000259" key="2">
    <source>
        <dbReference type="Pfam" id="PF19404"/>
    </source>
</evidence>
<reference evidence="3 4" key="1">
    <citation type="submission" date="2020-08" db="EMBL/GenBank/DDBJ databases">
        <title>Genomic Encyclopedia of Type Strains, Phase IV (KMG-IV): sequencing the most valuable type-strain genomes for metagenomic binning, comparative biology and taxonomic classification.</title>
        <authorList>
            <person name="Goeker M."/>
        </authorList>
    </citation>
    <scope>NUCLEOTIDE SEQUENCE [LARGE SCALE GENOMIC DNA]</scope>
    <source>
        <strain evidence="3 4">DSM 27471</strain>
    </source>
</reference>
<feature type="signal peptide" evidence="1">
    <location>
        <begin position="1"/>
        <end position="21"/>
    </location>
</feature>
<organism evidence="3 4">
    <name type="scientific">Microbacter margulisiae</name>
    <dbReference type="NCBI Taxonomy" id="1350067"/>
    <lineage>
        <taxon>Bacteria</taxon>
        <taxon>Pseudomonadati</taxon>
        <taxon>Bacteroidota</taxon>
        <taxon>Bacteroidia</taxon>
        <taxon>Bacteroidales</taxon>
        <taxon>Porphyromonadaceae</taxon>
        <taxon>Microbacter</taxon>
    </lineage>
</organism>
<proteinExistence type="predicted"/>
<sequence length="1278" mass="143766">MNKFRFLAMILLQIIAWQTFAQMMTTPINIQSPNAAGLGKYGIIPVSYYTGTPNITIPIHTLNTEGISLPIYLQYDASGVRVNSHASWVGQNWSLNAGGVITRSVQWDVDECSISGFKWGYFNSYNQLSADGSNLSSLLGYDLEPDIFSFNFMGKTGRFFLGNDGQWKVFSDSNLDIIFDISDSTNGAIPPFGYIPEWSSFNRIFSPTIYGFRIRDDEGNIYEFGYNTNAIEYSLDFFKQLPALTDHIHPAQWIANAWYLTKVTNKYGRVIYTFNYQRDYFIADFYYSYTMQNVQNVYSSFFNIKVSSGSTSFNPTGSMGGNLISPVYLTSINSIDGTTVTFGRSNSWNIYMANNFAVQAGDLWNVYQNAIGNNGMGTYPLFYYTQKNTTGYTYNPNNLDYISDNPLAGLMWKKLDYISINNIGLSKYYSFTYNNNPQQHMFLTKLSLYNTTSSNGGTPLQGSYDFTYNNYAALPFQMSKAIDHWGYYNGSPYTEPTDTSGFANYFRQRSPNPSYMQYGILTSISYPTGGRTTFEYEPNTFSVVVPQSRWSETSQYNGTRTMAPASVNNYNSWDKYVYTGGGLRVKSITDFDGSNVSTRIFKYVSDYETNKNSIQSSGILARSPQYYWRNQVIPTYNESGSHTTNIFNIQSIVPLSNNFEAPVTYTKVIEEEPGNGYTVYNFSNYDTQACDDPANQPFTVYNSPYTKCGDRGFMRGKLLSQKKYDQAGNLVQQITNTYRTDNFASQYVLAANYMIYNIPTTGILYQTGVIYKMYYPKYDIQQQTQTDYLNGVANTTQINFGMKDYVIQCSTNRQANVRLLGSKTTTTSDNKTLTETYQYPMDNTALPYTSNLITAFRVAQPNQTSVSKNLIQTKYTQTVYQLNNNQVVPYQIVSRFGNAPNLNVDITFDQYDPYGNLLQYTAKGLTYSVIWGYNTTVPIGLAKNIQYNSLPSGTIQTLQQSTTSDDTRNSLFNQLRSQFPNSQINNYTYNNQDEINSITNQKGISESFLYDALGRLIQVKNHDLQITDNYAYHYYSQSAPQKYYNSEQSAVFTKSGCSAGYTPTQVTYTVPAAKYTSVISQADADQQALNDINSNGQAYANANGSCSPNMNNIYLTNNSGYNGYIFPMYIDGVLYDFPANGVSNSLVTSIPTGTHTFKFPCGPTSSFVMTPNSTPIPVSTCGTQFSLMVTSGITFSFYTVQSMSANLTTASTPPANFCTHGCSYTKTVYLANYTYYYDSEKTQPVKETLIFPYSNNPNNLIYVLNGSGVPTGLTFSCP</sequence>
<gene>
    <name evidence="3" type="ORF">FHX64_002057</name>
</gene>
<accession>A0A7W5DRN6</accession>
<protein>
    <recommendedName>
        <fullName evidence="2">DUF5977 domain-containing protein</fullName>
    </recommendedName>
</protein>
<evidence type="ECO:0000313" key="3">
    <source>
        <dbReference type="EMBL" id="MBB3187859.1"/>
    </source>
</evidence>
<evidence type="ECO:0000313" key="4">
    <source>
        <dbReference type="Proteomes" id="UP000544222"/>
    </source>
</evidence>
<dbReference type="EMBL" id="JACHYB010000002">
    <property type="protein sequence ID" value="MBB3187859.1"/>
    <property type="molecule type" value="Genomic_DNA"/>
</dbReference>
<feature type="chain" id="PRO_5031355735" description="DUF5977 domain-containing protein" evidence="1">
    <location>
        <begin position="22"/>
        <end position="1278"/>
    </location>
</feature>
<dbReference type="RefSeq" id="WP_183413674.1">
    <property type="nucleotide sequence ID" value="NZ_JACHYB010000002.1"/>
</dbReference>
<evidence type="ECO:0000256" key="1">
    <source>
        <dbReference type="SAM" id="SignalP"/>
    </source>
</evidence>
<keyword evidence="1" id="KW-0732">Signal</keyword>
<dbReference type="Pfam" id="PF19404">
    <property type="entry name" value="DUF5977"/>
    <property type="match status" value="1"/>
</dbReference>
<feature type="domain" description="DUF5977" evidence="2">
    <location>
        <begin position="1043"/>
        <end position="1107"/>
    </location>
</feature>
<name>A0A7W5DRN6_9PORP</name>
<comment type="caution">
    <text evidence="3">The sequence shown here is derived from an EMBL/GenBank/DDBJ whole genome shotgun (WGS) entry which is preliminary data.</text>
</comment>
<dbReference type="InterPro" id="IPR046020">
    <property type="entry name" value="DUF5977"/>
</dbReference>
<dbReference type="AlphaFoldDB" id="A0A7W5DRN6"/>
<dbReference type="Proteomes" id="UP000544222">
    <property type="component" value="Unassembled WGS sequence"/>
</dbReference>
<keyword evidence="4" id="KW-1185">Reference proteome</keyword>